<dbReference type="PROSITE" id="PS50255">
    <property type="entry name" value="CYTOCHROME_B5_2"/>
    <property type="match status" value="1"/>
</dbReference>
<dbReference type="Pfam" id="PF00173">
    <property type="entry name" value="Cyt-b5"/>
    <property type="match status" value="1"/>
</dbReference>
<feature type="compositionally biased region" description="Polar residues" evidence="5">
    <location>
        <begin position="21"/>
        <end position="33"/>
    </location>
</feature>
<feature type="region of interest" description="Disordered" evidence="5">
    <location>
        <begin position="1"/>
        <end position="33"/>
    </location>
</feature>
<dbReference type="PANTHER" id="PTHR46237">
    <property type="entry name" value="CYTOCHROME B5 REDUCTASE 4 FAMILY MEMBER"/>
    <property type="match status" value="1"/>
</dbReference>
<keyword evidence="10" id="KW-1185">Reference proteome</keyword>
<dbReference type="GO" id="GO:0005737">
    <property type="term" value="C:cytoplasm"/>
    <property type="evidence" value="ECO:0007669"/>
    <property type="project" value="TreeGrafter"/>
</dbReference>
<keyword evidence="1 4" id="KW-0349">Heme</keyword>
<dbReference type="InterPro" id="IPR018506">
    <property type="entry name" value="Cyt_B5_heme-BS"/>
</dbReference>
<keyword evidence="2 4" id="KW-0479">Metal-binding</keyword>
<evidence type="ECO:0000313" key="10">
    <source>
        <dbReference type="Proteomes" id="UP001190700"/>
    </source>
</evidence>
<dbReference type="SUPFAM" id="SSF55856">
    <property type="entry name" value="Cytochrome b5-like heme/steroid binding domain"/>
    <property type="match status" value="1"/>
</dbReference>
<dbReference type="AlphaFoldDB" id="A0AAE0EX43"/>
<evidence type="ECO:0000256" key="2">
    <source>
        <dbReference type="ARBA" id="ARBA00022723"/>
    </source>
</evidence>
<evidence type="ECO:0000256" key="1">
    <source>
        <dbReference type="ARBA" id="ARBA00022617"/>
    </source>
</evidence>
<keyword evidence="3 4" id="KW-0408">Iron</keyword>
<reference evidence="7 10" key="1">
    <citation type="journal article" date="2015" name="Genome Biol. Evol.">
        <title>Comparative Genomics of a Bacterivorous Green Alga Reveals Evolutionary Causalities and Consequences of Phago-Mixotrophic Mode of Nutrition.</title>
        <authorList>
            <person name="Burns J.A."/>
            <person name="Paasch A."/>
            <person name="Narechania A."/>
            <person name="Kim E."/>
        </authorList>
    </citation>
    <scope>NUCLEOTIDE SEQUENCE [LARGE SCALE GENOMIC DNA]</scope>
    <source>
        <strain evidence="7">PLY_AMNH</strain>
    </source>
</reference>
<dbReference type="GO" id="GO:0020037">
    <property type="term" value="F:heme binding"/>
    <property type="evidence" value="ECO:0007669"/>
    <property type="project" value="UniProtKB-UniRule"/>
</dbReference>
<dbReference type="Gene3D" id="3.10.120.10">
    <property type="entry name" value="Cytochrome b5-like heme/steroid binding domain"/>
    <property type="match status" value="1"/>
</dbReference>
<evidence type="ECO:0000313" key="8">
    <source>
        <dbReference type="EMBL" id="KAK3247818.1"/>
    </source>
</evidence>
<dbReference type="InterPro" id="IPR001199">
    <property type="entry name" value="Cyt_B5-like_heme/steroid-bd"/>
</dbReference>
<dbReference type="PANTHER" id="PTHR46237:SF1">
    <property type="entry name" value="CYTOCHROME B5 REDUCTASE 4"/>
    <property type="match status" value="1"/>
</dbReference>
<proteinExistence type="inferred from homology"/>
<evidence type="ECO:0000256" key="4">
    <source>
        <dbReference type="RuleBase" id="RU362121"/>
    </source>
</evidence>
<dbReference type="EMBL" id="LGRX02028639">
    <property type="protein sequence ID" value="KAK3247818.1"/>
    <property type="molecule type" value="Genomic_DNA"/>
</dbReference>
<comment type="caution">
    <text evidence="7">The sequence shown here is derived from an EMBL/GenBank/DDBJ whole genome shotgun (WGS) entry which is preliminary data.</text>
</comment>
<dbReference type="EMBL" id="LGRX02012353">
    <property type="protein sequence ID" value="KAK3267529.1"/>
    <property type="molecule type" value="Genomic_DNA"/>
</dbReference>
<dbReference type="GO" id="GO:0004128">
    <property type="term" value="F:cytochrome-b5 reductase activity, acting on NAD(P)H"/>
    <property type="evidence" value="ECO:0007669"/>
    <property type="project" value="TreeGrafter"/>
</dbReference>
<evidence type="ECO:0000256" key="3">
    <source>
        <dbReference type="ARBA" id="ARBA00023004"/>
    </source>
</evidence>
<dbReference type="PROSITE" id="PS00191">
    <property type="entry name" value="CYTOCHROME_B5_1"/>
    <property type="match status" value="1"/>
</dbReference>
<reference evidence="7" key="2">
    <citation type="submission" date="2023-06" db="EMBL/GenBank/DDBJ databases">
        <title>Long-read-based genome assembly of the green algal bacterivore Cymbomonas tetramitiformis.</title>
        <authorList>
            <person name="Gyaltshen Y."/>
            <person name="Rozenberg A."/>
            <person name="Paasch A."/>
            <person name="Burns J.A."/>
            <person name="Warring S."/>
            <person name="Larson R."/>
            <person name="Maurer-Alcala X."/>
            <person name="Dacks J."/>
            <person name="Kim E."/>
        </authorList>
    </citation>
    <scope>NUCLEOTIDE SEQUENCE</scope>
    <source>
        <strain evidence="7">PLY_AMNH</strain>
    </source>
</reference>
<organism evidence="7 10">
    <name type="scientific">Cymbomonas tetramitiformis</name>
    <dbReference type="NCBI Taxonomy" id="36881"/>
    <lineage>
        <taxon>Eukaryota</taxon>
        <taxon>Viridiplantae</taxon>
        <taxon>Chlorophyta</taxon>
        <taxon>Pyramimonadophyceae</taxon>
        <taxon>Pyramimonadales</taxon>
        <taxon>Pyramimonadaceae</taxon>
        <taxon>Cymbomonas</taxon>
    </lineage>
</organism>
<dbReference type="InterPro" id="IPR036400">
    <property type="entry name" value="Cyt_B5-like_heme/steroid_sf"/>
</dbReference>
<feature type="domain" description="Cytochrome b5 heme-binding" evidence="6">
    <location>
        <begin position="154"/>
        <end position="230"/>
    </location>
</feature>
<evidence type="ECO:0000259" key="6">
    <source>
        <dbReference type="PROSITE" id="PS50255"/>
    </source>
</evidence>
<protein>
    <recommendedName>
        <fullName evidence="6">Cytochrome b5 heme-binding domain-containing protein</fullName>
    </recommendedName>
</protein>
<gene>
    <name evidence="9" type="ORF">CYMTET_23922</name>
    <name evidence="8" type="ORF">CYMTET_42695</name>
    <name evidence="7" type="ORF">CYMTET_46901</name>
</gene>
<dbReference type="GO" id="GO:0046872">
    <property type="term" value="F:metal ion binding"/>
    <property type="evidence" value="ECO:0007669"/>
    <property type="project" value="UniProtKB-UniRule"/>
</dbReference>
<evidence type="ECO:0000256" key="5">
    <source>
        <dbReference type="SAM" id="MobiDB-lite"/>
    </source>
</evidence>
<dbReference type="EMBL" id="LGRX02032851">
    <property type="protein sequence ID" value="KAK3243444.1"/>
    <property type="molecule type" value="Genomic_DNA"/>
</dbReference>
<dbReference type="SMART" id="SM01117">
    <property type="entry name" value="Cyt-b5"/>
    <property type="match status" value="1"/>
</dbReference>
<comment type="similarity">
    <text evidence="4">Belongs to the cytochrome b5 family.</text>
</comment>
<evidence type="ECO:0000313" key="9">
    <source>
        <dbReference type="EMBL" id="KAK3267529.1"/>
    </source>
</evidence>
<accession>A0AAE0EX43</accession>
<evidence type="ECO:0000313" key="7">
    <source>
        <dbReference type="EMBL" id="KAK3243444.1"/>
    </source>
</evidence>
<name>A0AAE0EX43_9CHLO</name>
<dbReference type="FunFam" id="3.10.120.10:FF:000001">
    <property type="entry name" value="Cytochrome b5 reductase 4"/>
    <property type="match status" value="1"/>
</dbReference>
<dbReference type="Proteomes" id="UP001190700">
    <property type="component" value="Unassembled WGS sequence"/>
</dbReference>
<dbReference type="InterPro" id="IPR051872">
    <property type="entry name" value="Cytochrome_b5/Flavoprotein_Rdt"/>
</dbReference>
<sequence>MDAKSQDSHLMPPPPPRSKTPDASNQEVGSLLSRSTVTESVSLLSRATVVENDGLLSKATVTEIRSPATVTVTEKDGAGDNVAEDTGEFSFPGPAQIASSQASLAVKPASQQTGQTDTKEIFKKTPLAPGYSQMAWMRLTQTHPDLAGLKGARPGRLTMAEVKKHKTPEDAWMVLRGKVYNISPYLDFHPGGRKSLMAAAGKDGTKLFDKYHRWVNDELLMAKCLVGILDTEESR</sequence>